<evidence type="ECO:0000313" key="3">
    <source>
        <dbReference type="Proteomes" id="UP000813068"/>
    </source>
</evidence>
<dbReference type="Pfam" id="PF07793">
    <property type="entry name" value="DUF1631"/>
    <property type="match status" value="1"/>
</dbReference>
<reference evidence="2 3" key="1">
    <citation type="submission" date="2021-06" db="EMBL/GenBank/DDBJ databases">
        <title>Differences between aerobic and microaerobic xylene degrading microbial communities.</title>
        <authorList>
            <person name="Banerjee S."/>
            <person name="Tancsics A."/>
        </authorList>
    </citation>
    <scope>NUCLEOTIDE SEQUENCE [LARGE SCALE GENOMIC DNA]</scope>
    <source>
        <strain evidence="2 3">MAP12</strain>
    </source>
</reference>
<dbReference type="Proteomes" id="UP000813068">
    <property type="component" value="Unassembled WGS sequence"/>
</dbReference>
<proteinExistence type="predicted"/>
<keyword evidence="3" id="KW-1185">Reference proteome</keyword>
<feature type="region of interest" description="Disordered" evidence="1">
    <location>
        <begin position="232"/>
        <end position="314"/>
    </location>
</feature>
<gene>
    <name evidence="2" type="ORF">KRX52_17100</name>
</gene>
<protein>
    <submittedName>
        <fullName evidence="2">DUF1631 domain-containing protein</fullName>
    </submittedName>
</protein>
<comment type="caution">
    <text evidence="2">The sequence shown here is derived from an EMBL/GenBank/DDBJ whole genome shotgun (WGS) entry which is preliminary data.</text>
</comment>
<name>A0ABS6N0B9_9GAMM</name>
<sequence>MSHTPPPDHPAPPALAGRTIQPRFGQIEQSCRQLLLNHLDQHLGCTFEQADDALFAQANKATNNREQALFFDSMREVRTQRAHIIRHFHQRLAGEFAAYFEGRPLHGKAPTPTARNPLSLIAHDEHEESLLLGNMVKRCQSHCATQLDALTQRLAQLCRDPATALKQDAPCTPEAIATAFRLALPDEALPLRIRRVLYDLFEQQVMSSLAPLYSALNKLLIEANVLPQLSDKLSRPRTPARPSANPPPPEGQGRRSHGDSWPSEPRSEAEQLFQGVTRLLSRRHGNGNGNGNDAHPGASPSQSASAPPSAPAGTYSETELMAALTRLQQVSAREIVGKLYQPQDAKQLKARLHAELEAACTLPDQQMLTDDDADIIDLVGMLFAFILDDPALPDRCKTVLSHLHTPYLKLALRDRRLFTHGDHPARQLLDCMAKAGARFAEDSDTSGLQTKMQLIVERIIQDFSGDATLFPSLLQEFEEYLRRLQQRVELRERRTLDAARGNDRMQAARQQAGEQIRRVLIGRTLPRLIQELLESGWRDVLALTHLRQGEQSDEWRRACLAAEQLAWSCTPLDHSGRERLQRERLELLEQLRMGLQRLGSLPEDRIRRLLQDVVTCQHAVQAQQPELAARLSAQLPDNPLGAMLQGQPEAEQPAHPASSADVPEELEARLQQLQSLPFGTLFGFQEDGQQRRLRLSWFSPATRHYLFIDPSGEHSRSWPAAHLAQALLDGNVRLLGEPTDTPLMERALQAIYRVLQRMEDGKPLPADS</sequence>
<evidence type="ECO:0000313" key="2">
    <source>
        <dbReference type="EMBL" id="MBV2134498.1"/>
    </source>
</evidence>
<dbReference type="InterPro" id="IPR012434">
    <property type="entry name" value="DUF1631"/>
</dbReference>
<organism evidence="2 3">
    <name type="scientific">Geopseudomonas aromaticivorans</name>
    <dbReference type="NCBI Taxonomy" id="2849492"/>
    <lineage>
        <taxon>Bacteria</taxon>
        <taxon>Pseudomonadati</taxon>
        <taxon>Pseudomonadota</taxon>
        <taxon>Gammaproteobacteria</taxon>
        <taxon>Pseudomonadales</taxon>
        <taxon>Pseudomonadaceae</taxon>
        <taxon>Geopseudomonas</taxon>
    </lineage>
</organism>
<dbReference type="RefSeq" id="WP_217682933.1">
    <property type="nucleotide sequence ID" value="NZ_JAHRGL010000057.1"/>
</dbReference>
<dbReference type="EMBL" id="JAHRGL010000057">
    <property type="protein sequence ID" value="MBV2134498.1"/>
    <property type="molecule type" value="Genomic_DNA"/>
</dbReference>
<feature type="region of interest" description="Disordered" evidence="1">
    <location>
        <begin position="638"/>
        <end position="663"/>
    </location>
</feature>
<accession>A0ABS6N0B9</accession>
<evidence type="ECO:0000256" key="1">
    <source>
        <dbReference type="SAM" id="MobiDB-lite"/>
    </source>
</evidence>
<feature type="compositionally biased region" description="Low complexity" evidence="1">
    <location>
        <begin position="296"/>
        <end position="313"/>
    </location>
</feature>